<dbReference type="AlphaFoldDB" id="A0A1C3E9F6"/>
<evidence type="ECO:0000313" key="2">
    <source>
        <dbReference type="Proteomes" id="UP000094936"/>
    </source>
</evidence>
<dbReference type="RefSeq" id="WP_068905382.1">
    <property type="nucleotide sequence ID" value="NZ_JBHUIF010000007.1"/>
</dbReference>
<dbReference type="EMBL" id="LYBM01000060">
    <property type="protein sequence ID" value="ODA29907.1"/>
    <property type="molecule type" value="Genomic_DNA"/>
</dbReference>
<name>A0A1C3E9F6_9GAMM</name>
<protein>
    <submittedName>
        <fullName evidence="1">Uncharacterized protein</fullName>
    </submittedName>
</protein>
<organism evidence="1 2">
    <name type="scientific">Veronia pacifica</name>
    <dbReference type="NCBI Taxonomy" id="1080227"/>
    <lineage>
        <taxon>Bacteria</taxon>
        <taxon>Pseudomonadati</taxon>
        <taxon>Pseudomonadota</taxon>
        <taxon>Gammaproteobacteria</taxon>
        <taxon>Vibrionales</taxon>
        <taxon>Vibrionaceae</taxon>
        <taxon>Veronia</taxon>
    </lineage>
</organism>
<accession>A0A1C3E9F6</accession>
<reference evidence="1 2" key="1">
    <citation type="submission" date="2016-05" db="EMBL/GenBank/DDBJ databases">
        <title>Genomic Taxonomy of the Vibrionaceae.</title>
        <authorList>
            <person name="Gomez-Gil B."/>
            <person name="Enciso-Ibarra J."/>
        </authorList>
    </citation>
    <scope>NUCLEOTIDE SEQUENCE [LARGE SCALE GENOMIC DNA]</scope>
    <source>
        <strain evidence="1 2">CAIM 1920</strain>
    </source>
</reference>
<dbReference type="Proteomes" id="UP000094936">
    <property type="component" value="Unassembled WGS sequence"/>
</dbReference>
<dbReference type="OrthoDB" id="285538at2"/>
<proteinExistence type="predicted"/>
<sequence length="71" mass="8364">MKTAIIPASYEEWRHCITVICGEELTLPYIEARIEALNSPKDYMTKKFVELYGDEQRHQTIAWFKQAKSEL</sequence>
<keyword evidence="2" id="KW-1185">Reference proteome</keyword>
<gene>
    <name evidence="1" type="ORF">A8L45_21290</name>
</gene>
<comment type="caution">
    <text evidence="1">The sequence shown here is derived from an EMBL/GenBank/DDBJ whole genome shotgun (WGS) entry which is preliminary data.</text>
</comment>
<evidence type="ECO:0000313" key="1">
    <source>
        <dbReference type="EMBL" id="ODA29907.1"/>
    </source>
</evidence>